<dbReference type="GO" id="GO:0005938">
    <property type="term" value="C:cell cortex"/>
    <property type="evidence" value="ECO:0007669"/>
    <property type="project" value="UniProtKB-ARBA"/>
</dbReference>
<keyword evidence="12" id="KW-0505">Motor protein</keyword>
<dbReference type="Gene3D" id="1.20.920.30">
    <property type="match status" value="1"/>
</dbReference>
<dbReference type="VEuPathDB" id="ToxoDB:TGME49_230830"/>
<comment type="similarity">
    <text evidence="2">Belongs to the dynein heavy chain family.</text>
</comment>
<dbReference type="Gene3D" id="1.10.287.2620">
    <property type="match status" value="1"/>
</dbReference>
<feature type="compositionally biased region" description="Low complexity" evidence="16">
    <location>
        <begin position="3977"/>
        <end position="3990"/>
    </location>
</feature>
<dbReference type="Pfam" id="PF08393">
    <property type="entry name" value="DHC_N2"/>
    <property type="match status" value="1"/>
</dbReference>
<feature type="region of interest" description="Disordered" evidence="16">
    <location>
        <begin position="171"/>
        <end position="218"/>
    </location>
</feature>
<dbReference type="Pfam" id="PF03028">
    <property type="entry name" value="Dynein_heavy"/>
    <property type="match status" value="1"/>
</dbReference>
<dbReference type="PANTHER" id="PTHR45703:SF36">
    <property type="entry name" value="DYNEIN HEAVY CHAIN, CYTOPLASMIC"/>
    <property type="match status" value="1"/>
</dbReference>
<dbReference type="FunFam" id="3.10.490.20:FF:000005">
    <property type="entry name" value="Dynein axonemal heavy chain 6"/>
    <property type="match status" value="1"/>
</dbReference>
<evidence type="ECO:0000256" key="15">
    <source>
        <dbReference type="SAM" id="Coils"/>
    </source>
</evidence>
<evidence type="ECO:0000256" key="8">
    <source>
        <dbReference type="ARBA" id="ARBA00022840"/>
    </source>
</evidence>
<feature type="compositionally biased region" description="Polar residues" evidence="16">
    <location>
        <begin position="54"/>
        <end position="68"/>
    </location>
</feature>
<feature type="region of interest" description="Disordered" evidence="16">
    <location>
        <begin position="1905"/>
        <end position="1933"/>
    </location>
</feature>
<dbReference type="GO" id="GO:0008569">
    <property type="term" value="F:minus-end-directed microtubule motor activity"/>
    <property type="evidence" value="ECO:0007669"/>
    <property type="project" value="InterPro"/>
</dbReference>
<feature type="region of interest" description="Disordered" evidence="16">
    <location>
        <begin position="2671"/>
        <end position="2699"/>
    </location>
</feature>
<dbReference type="InterPro" id="IPR041228">
    <property type="entry name" value="Dynein_C"/>
</dbReference>
<feature type="compositionally biased region" description="Polar residues" evidence="16">
    <location>
        <begin position="2778"/>
        <end position="2787"/>
    </location>
</feature>
<dbReference type="VEuPathDB" id="ToxoDB:TGME49_249840"/>
<dbReference type="Gene3D" id="6.10.140.1060">
    <property type="match status" value="1"/>
</dbReference>
<keyword evidence="10 15" id="KW-0175">Coiled coil</keyword>
<dbReference type="InterPro" id="IPR042228">
    <property type="entry name" value="Dynein_linker_3"/>
</dbReference>
<dbReference type="InterPro" id="IPR035699">
    <property type="entry name" value="AAA_6"/>
</dbReference>
<dbReference type="Pfam" id="PF12775">
    <property type="entry name" value="AAA_7"/>
    <property type="match status" value="1"/>
</dbReference>
<feature type="compositionally biased region" description="Basic and acidic residues" evidence="16">
    <location>
        <begin position="195"/>
        <end position="204"/>
    </location>
</feature>
<dbReference type="Pfam" id="PF17852">
    <property type="entry name" value="Dynein_AAA_lid"/>
    <property type="match status" value="1"/>
</dbReference>
<dbReference type="GO" id="GO:0051959">
    <property type="term" value="F:dynein light intermediate chain binding"/>
    <property type="evidence" value="ECO:0007669"/>
    <property type="project" value="InterPro"/>
</dbReference>
<evidence type="ECO:0000256" key="9">
    <source>
        <dbReference type="ARBA" id="ARBA00023017"/>
    </source>
</evidence>
<dbReference type="InterPro" id="IPR024317">
    <property type="entry name" value="Dynein_heavy_chain_D4_dom"/>
</dbReference>
<dbReference type="FunFam" id="1.10.8.1220:FF:000001">
    <property type="entry name" value="Dynein axonemal heavy chain 5"/>
    <property type="match status" value="1"/>
</dbReference>
<keyword evidence="6" id="KW-0677">Repeat</keyword>
<accession>A0A7J6KAX7</accession>
<dbReference type="FunFam" id="3.20.180.20:FF:000001">
    <property type="entry name" value="Dynein axonemal heavy chain 5"/>
    <property type="match status" value="1"/>
</dbReference>
<feature type="compositionally biased region" description="Basic residues" evidence="16">
    <location>
        <begin position="1905"/>
        <end position="1923"/>
    </location>
</feature>
<evidence type="ECO:0000256" key="7">
    <source>
        <dbReference type="ARBA" id="ARBA00022741"/>
    </source>
</evidence>
<dbReference type="Gene3D" id="3.20.180.20">
    <property type="entry name" value="Dynein heavy chain, N-terminal domain 2"/>
    <property type="match status" value="1"/>
</dbReference>
<evidence type="ECO:0000256" key="1">
    <source>
        <dbReference type="ARBA" id="ARBA00004430"/>
    </source>
</evidence>
<dbReference type="FunFam" id="1.20.140.100:FF:000001">
    <property type="entry name" value="dynein heavy chain 17, axonemal"/>
    <property type="match status" value="1"/>
</dbReference>
<dbReference type="Pfam" id="PF12774">
    <property type="entry name" value="AAA_6"/>
    <property type="match status" value="1"/>
</dbReference>
<dbReference type="InterPro" id="IPR043160">
    <property type="entry name" value="Dynein_C_barrel"/>
</dbReference>
<feature type="coiled-coil region" evidence="15">
    <location>
        <begin position="3061"/>
        <end position="3088"/>
    </location>
</feature>
<comment type="caution">
    <text evidence="18">The sequence shown here is derived from an EMBL/GenBank/DDBJ whole genome shotgun (WGS) entry which is preliminary data.</text>
</comment>
<dbReference type="FunFam" id="1.10.8.710:FF:000001">
    <property type="entry name" value="Dynein axonemal heavy chain 2"/>
    <property type="match status" value="1"/>
</dbReference>
<dbReference type="InterPro" id="IPR042219">
    <property type="entry name" value="AAA_lid_11_sf"/>
</dbReference>
<dbReference type="InterPro" id="IPR041466">
    <property type="entry name" value="Dynein_AAA5_ext"/>
</dbReference>
<dbReference type="InterPro" id="IPR041658">
    <property type="entry name" value="AAA_lid_11"/>
</dbReference>
<evidence type="ECO:0000256" key="13">
    <source>
        <dbReference type="ARBA" id="ARBA00023212"/>
    </source>
</evidence>
<feature type="region of interest" description="Disordered" evidence="16">
    <location>
        <begin position="1"/>
        <end position="31"/>
    </location>
</feature>
<evidence type="ECO:0000256" key="14">
    <source>
        <dbReference type="ARBA" id="ARBA00023273"/>
    </source>
</evidence>
<keyword evidence="14" id="KW-0966">Cell projection</keyword>
<sequence>MENEFTRTASSPQKRDERSAPERHEAQRRGAELQSRLCVGLGFACHQAPCRQSDTLGTPGSPCSSSPADSLPSVGLQPRKSQLGGDTVSPSGAALLREEHRLRQLERAEERSQVREGDACRAFPLFCPTVSAGLLADASASGEPREGSRRQLVVPHTNVLPLNMKLHMAQREGRAKLETENGFRGGQSPESASPGDKKRAERRLGSSPSSRGQDEGSLFHTRDLAAANTSSRRPGGPDAAADLPTCVSEEGKQIKPRDFVEFIRSHRSLTDEFCYMNRTAPYSYRIVPFAEKNPKDYLTLSSRGVVHYREGETEFHSLQAWEQDQEKFRRIIAIPFFSNYHKWRILSIWKAVMREVRFRLCASILQKNLFSLDGVLRKALLSIRACGTKLAACPRLLFHGEGACALDLFLELQASRRQQLVAELRKVWRTVTAEAQGESIQRRKKPETIHNSSLPMLLSPQLSRACSESLQSFLEENGFPARKKSAFESSGNSLDVPFTSRRGDAPLRIGQPDDCPAARLSRDASALSRGSRASGPPASYTVKATARLQCRKLAKFVKVTEYLLLDALLAFVKGSTARFAASLEAFAKAEALPNASEASAPAAEQIEVPASPTAEWRGRHRATRNEQNACRTATDGSPPPSDKALFLLHLQIDVNGLTVTPNKAAFRSAIETVLLENFKAVATTPALTEAPQVAAFVAEASLGEAAEKNALLFASFFPTNDTSFLDLVKRVGKTVDTLFNQVLQTAEQFSHLACLYTRCEATTLASFKENDLAAFDDTLAQYLEKIEEISAMPQQLKVGAFCLDTSNVRKVLLPSLKRVVSVIQEHLPTLAGRVMTTLLQAIKGATTKLGEVPTDIDSYVQFNAYLQEVKGSAFGEYEARCSFVSEIFDLVKKFSVKVDAALKAQFVELSQALSTLRTQIQFAVSASEANTERFFEELEAAIPEVEAKLSEVHKQLDSVVFSTETADVDAVLAVLESLDNDVRAVTAKVERCRRCQEVLRTETSAFVDFDELVHTFNALQTFFTAKKSWASLRIQWGNQAFAAADVHAIEAQVQSCVKQLNRLQRTLGSNAAFQSMQTDVLKFRSFLPVVVALRSSALLPRHWEKIHGFFDESLELQSSSLLLKDLLNADVTPFVQDILQIAADANAEKTLAAMLESVRETWATLQLVTTVYKASKDKLPILGSLDEVLAVLDDSLATLATISGSRAARPIQADIEFEHEKLLLFQETVEEWEVLQRNWLYLEPIFASADIRKQLPSEAAKFAGVDQEWRALMKETQEYSLALAAGAKEGRLSTFRRMNQVLDAIRKALEDYLQHKREAFPRFYFLSSDELLEMLSQAKNLAAIQPLIRKCFANIYDLGIQEEAKVTEIVSMISAEGEEVLFAKALKPRGSVEKWMPEVEEMMFCTVKRNLRSKHGEAALGRREWISDTPCQVAACVAQILWVAQTEEALASNDVHSRLTQHYQRLGEQLQELTEIVRDDLTMLERRTVSALAIQELHNRDVVAELIDARAESCTHFTWTQQLRHYWDGEQDACVVEQMEARFDYGNEFLGAPTRLVVTPLTDRCWLTITSCLKLLKLSSSVAGPAGSGKTETVKELARMLGYFCLVFNCSESVDLYILEKVFAGVAASGCWTCLDEFNRLDVDVLSVVAQQLQTLRHCLLKEESRGLGAQVRGDAKSGRDSFLSASRLTRVLPSSAIFITMNPGYAGRTELPDNLKLLFRNVAMVVPDYTAIAEILLFSEGFADAKRLAEKLIKLYKSCSEQLSQQAHYDFGLRSVKTVLLLAGELRRQDPSANEESLLIRAICDANEPKFVEEDLPLFYSTLSDFFPSYCGEAESDEEFKDAYFAAVEERGLQASASSLTATRQLSQLLLARMGTVLLGAPMSGKSTAILLLADILSRLARSPKRMNASKRSASRRRRPAGRQRAAEAFSGRFASRTSRASFAAVRARGRRRTAEAESAEESEEASEEESEEASEEESEGGMENEEGDAEPAAGGGNEMYAVYYRVVNPKALSISALFGKVDSLTQEWSDGVAARMVREFAATETGSPKWIVFDGPVDSLWIESMNTALDDNQMLCLPNGERIKLRPEMRLLFEVTDLQAASPATISRCGMLHFPSRGVSWESLVRSWLNRLPHDPFTEELREDLFEYFRLVVPATLTHFQAETLESEIASPLLSLVSSLCNILQAVLHIPLDPAAEQRLESDGPKDNRAFNAGRRRTTTTPFSEAASPRHSACCTALDISPDLLRLLLLPAFAFSFIWSFGGALKSRSSRFFGKLVEEFFQDRLTLPRGDDVFDFALNFESVFGVGYSKFFSQTSLSREACREGGGGQVNGPGSEEDREALKRTRRSSGAGRTTFGETKFGAGWEASELEKARKTLHAFLSWEAVVPAFSYDPRQPFFSLLVPTKEFARAAFLLDKMIEAKKSVFLTGAVSSGKTTVVTHLLDEKRESGTLHTIRLCFSARTKADEVQQTVESKLEKKRKNQLSAPGGRECVLFVDDVNLPLPEKTGTQPAIEFLRQFQEFKGFYDSKKIQWNVIEKCLLLLGGAPPSSGRKPLPPRFCRHSLSLRLAEPDNVSTQKMFLGILTGYFEAEGVNADIRFAAKPLVDATIGSGITRKFSLEWNETLLVYPSSRLWGNFVSPERLYEEAPHPKQVLPILETFRDELFASGGATTAGARNGDTGDTGDAADSRSTGARGRSAGSSLVFFSEAVEHLFKLCRILMLARGNALLVGVGGTGKQTLFRLAAFIQETAVVEFVAATSFHSTCSLEEDSPPPTTRTGEPQPTETSVSVLDQFRECEKSFLLQSGLSRCLPTAFLLTETQIVDDGILQDINTLLSTGEISSALDAETVDKIVEDLLPLAKETRRDTSRDGLLQLFQERVALNLHVVLSMSPAGSALRERLRCFPALLSCCSVVFFDSWSKESLSEVARDFFSAQASATQDAPASSSEVPFEDKVSGESESVWEEVQTASGENESLFEKRSRAAGEREDVEANAQRRAYLCVQMHQSAIETSKAFLTQLNRPVYVTPKCFLDLIGLVVKLKNERQDALQRQRSLLSAGLTRLHRTNAQVEKLREELEQLKPVLETKKIESEQLLATVESDRAAACSEQERVAAERRLVMDQQQEVSLLQSDAQKDVDTAMPALEAALASLDALDKKDLTEMKSFAKPPPLVVATMEVVNLLLGEKADWDTARKVLSDSGLMTKLKNYDKDHISPGLLKKLDKLLQRSDYTPEQVGKQSVAAMSLCMWTLAIQTYAKVAREVQPKREKLAAMNEMLDRANAQLAEAEEKLSLVMAKVQAMEERLATLNAEKEKLLEETTLCQQRLNRAGILTSGLADEAARWKNTISILNEQLVLVEGDAFLSAASICYCGPFTGRFRGMLHASWTELAKHSGIACADNFSLTEVLSDPIELRDWDLQGLPSDRTSLESGVFVRSAGKLGRAPLVIDPQQQAKKWIKNRESENGLRVLDLSHPKLQTILTSSVRVGQPVLLEDVGESLPPILDSVLLLPRVRTVGSNPKIKIGDKAVELDPNFSLFLSTKLANPHYLPEVALKVLLVNFTVTPEGLEQQLLTEVVRLETPDTEKRGTEILVQITKDKRVLKQLEELILQLLSETGGNILDDEKVVQALHRSRSTAESVTRRLQDAESILEEVQVARRFYSPVASRAALLYFVVASLSEVESMYQYSLEFFTLVFRESLKRENADAASLQARRESLLSAATHTLFASVARGLFHPHKLLFAFLLAVEILKQERANFQHDAWQMFLRGVSRVGEARVPANPLPSLFSETEWRNVQFLEENLEVFRGLCAHIEDHTEAWLLWIEGDMSLEASPFPFCGLSEEAKLLPQLLLVKAIRSRQVISAVQQLIVKVLGEAFVDFSPSRFQDIFAATSHTTPLLFILSPGVDPSSSLFKFAREKGLPDNALHTVSLGRGQGPKASRILEGAMRDGSWVLLQNCHLAKSWLPVLERFVFSLSEAESSPSACSPPSSASEVPQNKERDTPLSPKFRLFLTSMPAPYIPVAVLQNSLKVTLEPPSGIRANLKRSIMNTMQEDLDLFGRAPEGVPGDVSGKADAWTRIRFALQFFHAVVQGRRTFGALGWNVGHHFTDSDLDASLVLFKTLFRLQEKVEDFDFLPLQYLVGNINYGGCITDEWDRRCLTNLLSLYVSPEVVLEEDALSHLGLQRIPYAGSLEALNQYVETLPVEDKPELFGLHPNATLRLHQERGASLIQTVLTIASRENATVSAGGAREDQTLQFALLMKQKLPPVLKWRPVSAETFETPNGERPIPPGMAAPRRDHRRGKSSRLSGAGELVSDSEHPVKPESMAVFLFQETERFNALINLVGETLQQLELAVKGLISITGELDEMHTCISNNQVPPQWTAQAYPSLKPLGSWFEDFLQRVAALRRWTESEKPPVAFWLSGFFFPQGFLTAVLQNYARKVSAPIDALGFTFHVMSTCKPEELVEEDTLEDSCYVYGLYIDGARWNYHREVIDDQLPGATHDVFPVIQFQPGVRPAVLDADYTCPVYKTMRRAGVLSSTGHSTNFITAIDLPTDQHPSKWILRGTALICSVED</sequence>
<dbReference type="FunFam" id="3.40.50.300:FF:000049">
    <property type="entry name" value="Dynein, axonemal, heavy chain 5"/>
    <property type="match status" value="1"/>
</dbReference>
<keyword evidence="9" id="KW-0243">Dynein</keyword>
<dbReference type="Gene3D" id="1.10.8.1220">
    <property type="match status" value="1"/>
</dbReference>
<feature type="domain" description="AAA+ ATPase" evidence="17">
    <location>
        <begin position="2423"/>
        <end position="2571"/>
    </location>
</feature>
<dbReference type="GO" id="GO:0005524">
    <property type="term" value="F:ATP binding"/>
    <property type="evidence" value="ECO:0007669"/>
    <property type="project" value="UniProtKB-KW"/>
</dbReference>
<dbReference type="Gene3D" id="1.20.58.1120">
    <property type="match status" value="1"/>
</dbReference>
<feature type="compositionally biased region" description="Basic and acidic residues" evidence="16">
    <location>
        <begin position="171"/>
        <end position="181"/>
    </location>
</feature>
<dbReference type="InterPro" id="IPR027417">
    <property type="entry name" value="P-loop_NTPase"/>
</dbReference>
<evidence type="ECO:0000256" key="6">
    <source>
        <dbReference type="ARBA" id="ARBA00022737"/>
    </source>
</evidence>
<keyword evidence="8" id="KW-0067">ATP-binding</keyword>
<feature type="region of interest" description="Disordered" evidence="16">
    <location>
        <begin position="1946"/>
        <end position="1996"/>
    </location>
</feature>
<feature type="compositionally biased region" description="Low complexity" evidence="16">
    <location>
        <begin position="1924"/>
        <end position="1933"/>
    </location>
</feature>
<dbReference type="FunFam" id="1.20.58.1120:FF:000007">
    <property type="entry name" value="Dynein heavy chain 4"/>
    <property type="match status" value="1"/>
</dbReference>
<evidence type="ECO:0000256" key="3">
    <source>
        <dbReference type="ARBA" id="ARBA00022197"/>
    </source>
</evidence>
<dbReference type="VEuPathDB" id="ToxoDB:TGME49_286932"/>
<dbReference type="GO" id="GO:0030473">
    <property type="term" value="P:nuclear migration along microtubule"/>
    <property type="evidence" value="ECO:0007669"/>
    <property type="project" value="UniProtKB-ARBA"/>
</dbReference>
<dbReference type="InterPro" id="IPR035706">
    <property type="entry name" value="AAA_9"/>
</dbReference>
<feature type="domain" description="AAA+ ATPase" evidence="17">
    <location>
        <begin position="1576"/>
        <end position="1731"/>
    </location>
</feature>
<evidence type="ECO:0000256" key="2">
    <source>
        <dbReference type="ARBA" id="ARBA00008887"/>
    </source>
</evidence>
<dbReference type="FunFam" id="3.40.50.300:FF:000320">
    <property type="entry name" value="Dynein, axonemal, heavy chain 5"/>
    <property type="match status" value="1"/>
</dbReference>
<dbReference type="InterPro" id="IPR004273">
    <property type="entry name" value="Dynein_heavy_D6_P-loop"/>
</dbReference>
<evidence type="ECO:0000256" key="5">
    <source>
        <dbReference type="ARBA" id="ARBA00022701"/>
    </source>
</evidence>
<reference evidence="18 19" key="1">
    <citation type="submission" date="2020-03" db="EMBL/GenBank/DDBJ databases">
        <title>Genome sequence of Toxoplasma gondii RH-88 strain.</title>
        <authorList>
            <person name="Lorenzi H.A."/>
            <person name="Venepally P."/>
            <person name="Rozenberg A."/>
            <person name="Sibley D."/>
        </authorList>
    </citation>
    <scope>NUCLEOTIDE SEQUENCE [LARGE SCALE GENOMIC DNA]</scope>
    <source>
        <strain evidence="18 19">RH-88</strain>
    </source>
</reference>
<keyword evidence="7" id="KW-0547">Nucleotide-binding</keyword>
<evidence type="ECO:0000256" key="16">
    <source>
        <dbReference type="SAM" id="MobiDB-lite"/>
    </source>
</evidence>
<dbReference type="SUPFAM" id="SSF52540">
    <property type="entry name" value="P-loop containing nucleoside triphosphate hydrolases"/>
    <property type="match status" value="4"/>
</dbReference>
<dbReference type="FunFam" id="1.20.920.20:FF:000001">
    <property type="entry name" value="dynein heavy chain 2, axonemal"/>
    <property type="match status" value="1"/>
</dbReference>
<dbReference type="InterPro" id="IPR026983">
    <property type="entry name" value="DHC"/>
</dbReference>
<dbReference type="Gene3D" id="3.10.490.20">
    <property type="match status" value="1"/>
</dbReference>
<dbReference type="GO" id="GO:0045505">
    <property type="term" value="F:dynein intermediate chain binding"/>
    <property type="evidence" value="ECO:0007669"/>
    <property type="project" value="InterPro"/>
</dbReference>
<dbReference type="GO" id="GO:1902850">
    <property type="term" value="P:microtubule cytoskeleton organization involved in mitosis"/>
    <property type="evidence" value="ECO:0007669"/>
    <property type="project" value="UniProtKB-ARBA"/>
</dbReference>
<dbReference type="GO" id="GO:0030286">
    <property type="term" value="C:dynein complex"/>
    <property type="evidence" value="ECO:0007669"/>
    <property type="project" value="UniProtKB-KW"/>
</dbReference>
<feature type="compositionally biased region" description="Basic and acidic residues" evidence="16">
    <location>
        <begin position="2978"/>
        <end position="2989"/>
    </location>
</feature>
<dbReference type="Proteomes" id="UP000557509">
    <property type="component" value="Unassembled WGS sequence"/>
</dbReference>
<feature type="domain" description="AAA+ ATPase" evidence="17">
    <location>
        <begin position="1873"/>
        <end position="2099"/>
    </location>
</feature>
<feature type="region of interest" description="Disordered" evidence="16">
    <location>
        <begin position="2325"/>
        <end position="2360"/>
    </location>
</feature>
<feature type="region of interest" description="Disordered" evidence="16">
    <location>
        <begin position="3977"/>
        <end position="3998"/>
    </location>
</feature>
<keyword evidence="11" id="KW-0969">Cilium</keyword>
<dbReference type="Pfam" id="PF07728">
    <property type="entry name" value="AAA_5"/>
    <property type="match status" value="1"/>
</dbReference>
<feature type="region of interest" description="Disordered" evidence="16">
    <location>
        <begin position="4276"/>
        <end position="4316"/>
    </location>
</feature>
<comment type="subcellular location">
    <subcellularLocation>
        <location evidence="1">Cytoplasm</location>
        <location evidence="1">Cytoskeleton</location>
        <location evidence="1">Cilium axoneme</location>
    </subcellularLocation>
</comment>
<dbReference type="PANTHER" id="PTHR45703">
    <property type="entry name" value="DYNEIN HEAVY CHAIN"/>
    <property type="match status" value="1"/>
</dbReference>
<feature type="region of interest" description="Disordered" evidence="16">
    <location>
        <begin position="2768"/>
        <end position="2787"/>
    </location>
</feature>
<feature type="compositionally biased region" description="Acidic residues" evidence="16">
    <location>
        <begin position="1959"/>
        <end position="1991"/>
    </location>
</feature>
<dbReference type="InterPro" id="IPR011704">
    <property type="entry name" value="ATPase_dyneun-rel_AAA"/>
</dbReference>
<evidence type="ECO:0000256" key="4">
    <source>
        <dbReference type="ARBA" id="ARBA00022490"/>
    </source>
</evidence>
<dbReference type="GO" id="GO:0005930">
    <property type="term" value="C:axoneme"/>
    <property type="evidence" value="ECO:0007669"/>
    <property type="project" value="UniProtKB-SubCell"/>
</dbReference>
<dbReference type="EMBL" id="JAAUHK010000191">
    <property type="protein sequence ID" value="KAF4643779.1"/>
    <property type="molecule type" value="Genomic_DNA"/>
</dbReference>
<keyword evidence="19" id="KW-1185">Reference proteome</keyword>
<organism evidence="18 19">
    <name type="scientific">Toxoplasma gondii</name>
    <dbReference type="NCBI Taxonomy" id="5811"/>
    <lineage>
        <taxon>Eukaryota</taxon>
        <taxon>Sar</taxon>
        <taxon>Alveolata</taxon>
        <taxon>Apicomplexa</taxon>
        <taxon>Conoidasida</taxon>
        <taxon>Coccidia</taxon>
        <taxon>Eucoccidiorida</taxon>
        <taxon>Eimeriorina</taxon>
        <taxon>Sarcocystidae</taxon>
        <taxon>Toxoplasma</taxon>
    </lineage>
</organism>
<dbReference type="Gene3D" id="1.10.8.710">
    <property type="match status" value="1"/>
</dbReference>
<dbReference type="Pfam" id="PF12781">
    <property type="entry name" value="AAA_9"/>
    <property type="match status" value="1"/>
</dbReference>
<dbReference type="InterPro" id="IPR024743">
    <property type="entry name" value="Dynein_HC_stalk"/>
</dbReference>
<dbReference type="Pfam" id="PF12780">
    <property type="entry name" value="AAA_8"/>
    <property type="match status" value="2"/>
</dbReference>
<evidence type="ECO:0000256" key="11">
    <source>
        <dbReference type="ARBA" id="ARBA00023069"/>
    </source>
</evidence>
<feature type="region of interest" description="Disordered" evidence="16">
    <location>
        <begin position="54"/>
        <end position="90"/>
    </location>
</feature>
<dbReference type="Pfam" id="PF18199">
    <property type="entry name" value="Dynein_C"/>
    <property type="match status" value="1"/>
</dbReference>
<dbReference type="Pfam" id="PF18198">
    <property type="entry name" value="AAA_lid_11"/>
    <property type="match status" value="1"/>
</dbReference>
<dbReference type="Gene3D" id="1.20.140.100">
    <property type="entry name" value="Dynein heavy chain, N-terminal domain 2"/>
    <property type="match status" value="1"/>
</dbReference>
<protein>
    <recommendedName>
        <fullName evidence="3">Dynein heavy chain, cytoplasmic</fullName>
    </recommendedName>
</protein>
<feature type="compositionally biased region" description="Polar residues" evidence="16">
    <location>
        <begin position="1"/>
        <end position="12"/>
    </location>
</feature>
<feature type="region of interest" description="Disordered" evidence="16">
    <location>
        <begin position="2969"/>
        <end position="2991"/>
    </location>
</feature>
<dbReference type="Gene3D" id="1.10.8.720">
    <property type="entry name" value="Region D6 of dynein motor"/>
    <property type="match status" value="1"/>
</dbReference>
<evidence type="ECO:0000256" key="10">
    <source>
        <dbReference type="ARBA" id="ARBA00023054"/>
    </source>
</evidence>
<keyword evidence="4" id="KW-0963">Cytoplasm</keyword>
<dbReference type="InterPro" id="IPR013602">
    <property type="entry name" value="Dynein_heavy_linker"/>
</dbReference>
<gene>
    <name evidence="18" type="ORF">TGRH88_025350</name>
</gene>
<evidence type="ECO:0000256" key="12">
    <source>
        <dbReference type="ARBA" id="ARBA00023175"/>
    </source>
</evidence>
<proteinExistence type="inferred from homology"/>
<dbReference type="Gene3D" id="1.10.472.130">
    <property type="match status" value="1"/>
</dbReference>
<feature type="compositionally biased region" description="Basic and acidic residues" evidence="16">
    <location>
        <begin position="13"/>
        <end position="31"/>
    </location>
</feature>
<name>A0A7J6KAX7_TOXGO</name>
<keyword evidence="13" id="KW-0206">Cytoskeleton</keyword>
<evidence type="ECO:0000259" key="17">
    <source>
        <dbReference type="SMART" id="SM00382"/>
    </source>
</evidence>
<dbReference type="FunFam" id="3.40.50.300:FF:000996">
    <property type="entry name" value="Cytoplasmic dynein heavy chain"/>
    <property type="match status" value="1"/>
</dbReference>
<dbReference type="Gene3D" id="1.20.1270.280">
    <property type="match status" value="1"/>
</dbReference>
<dbReference type="Gene3D" id="1.20.920.20">
    <property type="match status" value="1"/>
</dbReference>
<dbReference type="GO" id="GO:0016887">
    <property type="term" value="F:ATP hydrolysis activity"/>
    <property type="evidence" value="ECO:0007669"/>
    <property type="project" value="InterPro"/>
</dbReference>
<dbReference type="SMART" id="SM00382">
    <property type="entry name" value="AAA"/>
    <property type="match status" value="3"/>
</dbReference>
<dbReference type="InterPro" id="IPR042222">
    <property type="entry name" value="Dynein_2_N"/>
</dbReference>
<dbReference type="GO" id="GO:0000070">
    <property type="term" value="P:mitotic sister chromatid segregation"/>
    <property type="evidence" value="ECO:0007669"/>
    <property type="project" value="UniProtKB-ARBA"/>
</dbReference>
<dbReference type="InterPro" id="IPR043157">
    <property type="entry name" value="Dynein_AAA1S"/>
</dbReference>
<dbReference type="GO" id="GO:0000235">
    <property type="term" value="C:astral microtubule"/>
    <property type="evidence" value="ECO:0007669"/>
    <property type="project" value="UniProtKB-ARBA"/>
</dbReference>
<dbReference type="Gene3D" id="3.40.50.300">
    <property type="entry name" value="P-loop containing nucleotide triphosphate hydrolases"/>
    <property type="match status" value="6"/>
</dbReference>
<dbReference type="Pfam" id="PF12777">
    <property type="entry name" value="MT"/>
    <property type="match status" value="1"/>
</dbReference>
<dbReference type="InterPro" id="IPR003593">
    <property type="entry name" value="AAA+_ATPase"/>
</dbReference>
<evidence type="ECO:0000313" key="18">
    <source>
        <dbReference type="EMBL" id="KAF4643779.1"/>
    </source>
</evidence>
<feature type="coiled-coil region" evidence="15">
    <location>
        <begin position="3270"/>
        <end position="3318"/>
    </location>
</feature>
<keyword evidence="5" id="KW-0493">Microtubule</keyword>
<evidence type="ECO:0000313" key="19">
    <source>
        <dbReference type="Proteomes" id="UP000557509"/>
    </source>
</evidence>